<keyword evidence="1" id="KW-0732">Signal</keyword>
<dbReference type="OrthoDB" id="120767at2"/>
<accession>A0A1H5X3T1</accession>
<dbReference type="RefSeq" id="WP_103932726.1">
    <property type="nucleotide sequence ID" value="NZ_FNVA01000002.1"/>
</dbReference>
<name>A0A1H5X3T1_9BACT</name>
<evidence type="ECO:0000256" key="1">
    <source>
        <dbReference type="SAM" id="SignalP"/>
    </source>
</evidence>
<protein>
    <submittedName>
        <fullName evidence="2">Uncharacterized protein</fullName>
    </submittedName>
</protein>
<proteinExistence type="predicted"/>
<gene>
    <name evidence="2" type="ORF">SAMN05421819_1856</name>
</gene>
<dbReference type="Proteomes" id="UP000236728">
    <property type="component" value="Unassembled WGS sequence"/>
</dbReference>
<organism evidence="2 3">
    <name type="scientific">Bryocella elongata</name>
    <dbReference type="NCBI Taxonomy" id="863522"/>
    <lineage>
        <taxon>Bacteria</taxon>
        <taxon>Pseudomonadati</taxon>
        <taxon>Acidobacteriota</taxon>
        <taxon>Terriglobia</taxon>
        <taxon>Terriglobales</taxon>
        <taxon>Acidobacteriaceae</taxon>
        <taxon>Bryocella</taxon>
    </lineage>
</organism>
<reference evidence="2 3" key="1">
    <citation type="submission" date="2016-10" db="EMBL/GenBank/DDBJ databases">
        <authorList>
            <person name="de Groot N.N."/>
        </authorList>
    </citation>
    <scope>NUCLEOTIDE SEQUENCE [LARGE SCALE GENOMIC DNA]</scope>
    <source>
        <strain evidence="2 3">DSM 22489</strain>
    </source>
</reference>
<dbReference type="AlphaFoldDB" id="A0A1H5X3T1"/>
<keyword evidence="3" id="KW-1185">Reference proteome</keyword>
<evidence type="ECO:0000313" key="2">
    <source>
        <dbReference type="EMBL" id="SEG06223.1"/>
    </source>
</evidence>
<feature type="chain" id="PRO_5009289035" evidence="1">
    <location>
        <begin position="26"/>
        <end position="102"/>
    </location>
</feature>
<evidence type="ECO:0000313" key="3">
    <source>
        <dbReference type="Proteomes" id="UP000236728"/>
    </source>
</evidence>
<dbReference type="EMBL" id="FNVA01000002">
    <property type="protein sequence ID" value="SEG06223.1"/>
    <property type="molecule type" value="Genomic_DNA"/>
</dbReference>
<sequence length="102" mass="11117">MKKLMLFTPLIAVAMMTSVPMSSLAEKTAETNTAASNVKVDQNSLGYRNGVEAYQLDKLAGRQIGAKTSHLYKNPPVKSGPERDDYRAQFEAGYNATMNQGS</sequence>
<feature type="signal peptide" evidence="1">
    <location>
        <begin position="1"/>
        <end position="25"/>
    </location>
</feature>